<dbReference type="InterPro" id="IPR029044">
    <property type="entry name" value="Nucleotide-diphossugar_trans"/>
</dbReference>
<accession>A0ABW3TCM4</accession>
<evidence type="ECO:0000259" key="1">
    <source>
        <dbReference type="Pfam" id="PF00535"/>
    </source>
</evidence>
<evidence type="ECO:0000313" key="3">
    <source>
        <dbReference type="Proteomes" id="UP001597151"/>
    </source>
</evidence>
<dbReference type="InterPro" id="IPR001173">
    <property type="entry name" value="Glyco_trans_2-like"/>
</dbReference>
<dbReference type="PANTHER" id="PTHR43685">
    <property type="entry name" value="GLYCOSYLTRANSFERASE"/>
    <property type="match status" value="1"/>
</dbReference>
<dbReference type="Proteomes" id="UP001597151">
    <property type="component" value="Unassembled WGS sequence"/>
</dbReference>
<comment type="caution">
    <text evidence="2">The sequence shown here is derived from an EMBL/GenBank/DDBJ whole genome shotgun (WGS) entry which is preliminary data.</text>
</comment>
<dbReference type="RefSeq" id="WP_380790540.1">
    <property type="nucleotide sequence ID" value="NZ_JBHTKR010000003.1"/>
</dbReference>
<dbReference type="EMBL" id="JBHTKR010000003">
    <property type="protein sequence ID" value="MFD1194713.1"/>
    <property type="molecule type" value="Genomic_DNA"/>
</dbReference>
<dbReference type="CDD" id="cd00761">
    <property type="entry name" value="Glyco_tranf_GTA_type"/>
    <property type="match status" value="1"/>
</dbReference>
<dbReference type="Gene3D" id="3.90.550.10">
    <property type="entry name" value="Spore Coat Polysaccharide Biosynthesis Protein SpsA, Chain A"/>
    <property type="match status" value="1"/>
</dbReference>
<feature type="domain" description="Glycosyltransferase 2-like" evidence="1">
    <location>
        <begin position="5"/>
        <end position="165"/>
    </location>
</feature>
<name>A0ABW3TCM4_9RHOB</name>
<proteinExistence type="predicted"/>
<reference evidence="3" key="1">
    <citation type="journal article" date="2019" name="Int. J. Syst. Evol. Microbiol.">
        <title>The Global Catalogue of Microorganisms (GCM) 10K type strain sequencing project: providing services to taxonomists for standard genome sequencing and annotation.</title>
        <authorList>
            <consortium name="The Broad Institute Genomics Platform"/>
            <consortium name="The Broad Institute Genome Sequencing Center for Infectious Disease"/>
            <person name="Wu L."/>
            <person name="Ma J."/>
        </authorList>
    </citation>
    <scope>NUCLEOTIDE SEQUENCE [LARGE SCALE GENOMIC DNA]</scope>
    <source>
        <strain evidence="3">CCUG 55328</strain>
    </source>
</reference>
<protein>
    <submittedName>
        <fullName evidence="2">Glycosyltransferase family 2 protein</fullName>
    </submittedName>
</protein>
<gene>
    <name evidence="2" type="ORF">ACFQ3C_08515</name>
</gene>
<dbReference type="InterPro" id="IPR050834">
    <property type="entry name" value="Glycosyltransf_2"/>
</dbReference>
<dbReference type="PANTHER" id="PTHR43685:SF12">
    <property type="entry name" value="GLYCOSYL TRANSFERASE FAMILY 2"/>
    <property type="match status" value="1"/>
</dbReference>
<dbReference type="Pfam" id="PF00535">
    <property type="entry name" value="Glycos_transf_2"/>
    <property type="match status" value="1"/>
</dbReference>
<keyword evidence="3" id="KW-1185">Reference proteome</keyword>
<dbReference type="SUPFAM" id="SSF53448">
    <property type="entry name" value="Nucleotide-diphospho-sugar transferases"/>
    <property type="match status" value="1"/>
</dbReference>
<evidence type="ECO:0000313" key="2">
    <source>
        <dbReference type="EMBL" id="MFD1194713.1"/>
    </source>
</evidence>
<sequence length="332" mass="36359">MTFASIVVPAFNVQNTLAETLDALLNQTYPDFEIIVVDDGSTDATADLLQTFCHDPRLCVLRQANRGLAGARNSGIAAARGQVIGFCDADDTWAPEKLAAHVAHLDANPAVGISYSGSALIDDAGNPIGQAQRPRLDGIDAGVIFRRNPIGNGSAVVLRRAVFDDIAYRPANESERSWYFDETFRQSEDIECCLRIALTTDWRFEGVEGLLTRYRISTGGLSAATDRQLVAWERMVKKLWPLNPAFFEVNTPLARAYQLRYLSRRAISDHDGPRAMTLTRAWLRESRQPLWEEPGKSLVTIVAALALSALGPGTLSMAMKAVSRLRGGALAR</sequence>
<organism evidence="2 3">
    <name type="scientific">Seohaeicola saemankumensis</name>
    <dbReference type="NCBI Taxonomy" id="481181"/>
    <lineage>
        <taxon>Bacteria</taxon>
        <taxon>Pseudomonadati</taxon>
        <taxon>Pseudomonadota</taxon>
        <taxon>Alphaproteobacteria</taxon>
        <taxon>Rhodobacterales</taxon>
        <taxon>Roseobacteraceae</taxon>
        <taxon>Seohaeicola</taxon>
    </lineage>
</organism>